<evidence type="ECO:0000256" key="1">
    <source>
        <dbReference type="ARBA" id="ARBA00005199"/>
    </source>
</evidence>
<dbReference type="RefSeq" id="WP_017927448.1">
    <property type="nucleotide sequence ID" value="NZ_KB822995.1"/>
</dbReference>
<dbReference type="Gene3D" id="3.30.70.1020">
    <property type="entry name" value="Trehalose-6-phosphate phosphatase related protein, domain 2"/>
    <property type="match status" value="1"/>
</dbReference>
<accession>A0A017HA29</accession>
<comment type="pathway">
    <text evidence="1 4">Glycan biosynthesis; trehalose biosynthesis.</text>
</comment>
<evidence type="ECO:0000256" key="4">
    <source>
        <dbReference type="RuleBase" id="RU361117"/>
    </source>
</evidence>
<dbReference type="PANTHER" id="PTHR43768:SF3">
    <property type="entry name" value="TREHALOSE 6-PHOSPHATE PHOSPHATASE"/>
    <property type="match status" value="1"/>
</dbReference>
<dbReference type="Pfam" id="PF02358">
    <property type="entry name" value="Trehalose_PPase"/>
    <property type="match status" value="1"/>
</dbReference>
<dbReference type="Gene3D" id="3.40.50.1000">
    <property type="entry name" value="HAD superfamily/HAD-like"/>
    <property type="match status" value="1"/>
</dbReference>
<dbReference type="GO" id="GO:0005992">
    <property type="term" value="P:trehalose biosynthetic process"/>
    <property type="evidence" value="ECO:0007669"/>
    <property type="project" value="UniProtKB-UniPathway"/>
</dbReference>
<dbReference type="GO" id="GO:0046872">
    <property type="term" value="F:metal ion binding"/>
    <property type="evidence" value="ECO:0007669"/>
    <property type="project" value="UniProtKB-KW"/>
</dbReference>
<dbReference type="InterPro" id="IPR036412">
    <property type="entry name" value="HAD-like_sf"/>
</dbReference>
<dbReference type="HOGENOM" id="CLU_037265_2_0_5"/>
<dbReference type="PANTHER" id="PTHR43768">
    <property type="entry name" value="TREHALOSE 6-PHOSPHATE PHOSPHATASE"/>
    <property type="match status" value="1"/>
</dbReference>
<dbReference type="GO" id="GO:0004805">
    <property type="term" value="F:trehalose-phosphatase activity"/>
    <property type="evidence" value="ECO:0007669"/>
    <property type="project" value="UniProtKB-EC"/>
</dbReference>
<dbReference type="AlphaFoldDB" id="A0A017HA29"/>
<comment type="function">
    <text evidence="4">Removes the phosphate from trehalose 6-phosphate to produce free trehalose.</text>
</comment>
<dbReference type="Proteomes" id="UP000025047">
    <property type="component" value="Unassembled WGS sequence"/>
</dbReference>
<sequence length="260" mass="28325">MYYEMIGFHGEHQSEHTVDGVPEPKLDRSTLFLDFDGTLVELADRPDAIEVDAGMGDLLRALSAKTDGRVVIITGRAIEDVQQYLQGFDGPIIGGHGAQERQAGEIRNHELADPATVGHLGTMTAAFAATHEGLICEQKPTGVVLHFRQNEDLASQAYAFLRALSETHDGFDLHHSKMAYELRPAGIGKDVSMRRMMESGAFAGTMPIFFGDDVTDEPALHWVAEQGGIAVKVGEGETAAGCRLKNPEAARRTLRRWAEA</sequence>
<dbReference type="EC" id="3.1.3.12" evidence="4"/>
<dbReference type="eggNOG" id="COG1877">
    <property type="taxonomic scope" value="Bacteria"/>
</dbReference>
<comment type="caution">
    <text evidence="5">The sequence shown here is derived from an EMBL/GenBank/DDBJ whole genome shotgun (WGS) entry which is preliminary data.</text>
</comment>
<dbReference type="STRING" id="1122180.Lokhon_03010"/>
<dbReference type="NCBIfam" id="TIGR01484">
    <property type="entry name" value="HAD-SF-IIB"/>
    <property type="match status" value="1"/>
</dbReference>
<comment type="catalytic activity">
    <reaction evidence="4">
        <text>alpha,alpha-trehalose 6-phosphate + H2O = alpha,alpha-trehalose + phosphate</text>
        <dbReference type="Rhea" id="RHEA:23420"/>
        <dbReference type="ChEBI" id="CHEBI:15377"/>
        <dbReference type="ChEBI" id="CHEBI:16551"/>
        <dbReference type="ChEBI" id="CHEBI:43474"/>
        <dbReference type="ChEBI" id="CHEBI:58429"/>
        <dbReference type="EC" id="3.1.3.12"/>
    </reaction>
</comment>
<dbReference type="PATRIC" id="fig|1122180.6.peg.2990"/>
<dbReference type="NCBIfam" id="TIGR00685">
    <property type="entry name" value="T6PP"/>
    <property type="match status" value="1"/>
</dbReference>
<dbReference type="UniPathway" id="UPA00299"/>
<dbReference type="InterPro" id="IPR006379">
    <property type="entry name" value="HAD-SF_hydro_IIB"/>
</dbReference>
<organism evidence="5 6">
    <name type="scientific">Limimaricola hongkongensis DSM 17492</name>
    <dbReference type="NCBI Taxonomy" id="1122180"/>
    <lineage>
        <taxon>Bacteria</taxon>
        <taxon>Pseudomonadati</taxon>
        <taxon>Pseudomonadota</taxon>
        <taxon>Alphaproteobacteria</taxon>
        <taxon>Rhodobacterales</taxon>
        <taxon>Paracoccaceae</taxon>
        <taxon>Limimaricola</taxon>
    </lineage>
</organism>
<keyword evidence="4" id="KW-0460">Magnesium</keyword>
<reference evidence="5 6" key="1">
    <citation type="submission" date="2013-03" db="EMBL/GenBank/DDBJ databases">
        <authorList>
            <person name="Fiebig A."/>
            <person name="Goeker M."/>
            <person name="Klenk H.-P.P."/>
        </authorList>
    </citation>
    <scope>NUCLEOTIDE SEQUENCE [LARGE SCALE GENOMIC DNA]</scope>
    <source>
        <strain evidence="5 6">DSM 17492</strain>
    </source>
</reference>
<name>A0A017HA29_9RHOB</name>
<protein>
    <recommendedName>
        <fullName evidence="4">Trehalose 6-phosphate phosphatase</fullName>
        <ecNumber evidence="4">3.1.3.12</ecNumber>
    </recommendedName>
</protein>
<evidence type="ECO:0000313" key="6">
    <source>
        <dbReference type="Proteomes" id="UP000025047"/>
    </source>
</evidence>
<dbReference type="InterPro" id="IPR003337">
    <property type="entry name" value="Trehalose_PPase"/>
</dbReference>
<keyword evidence="4" id="KW-0479">Metal-binding</keyword>
<comment type="similarity">
    <text evidence="2 4">Belongs to the trehalose phosphatase family.</text>
</comment>
<comment type="cofactor">
    <cofactor evidence="4">
        <name>Mg(2+)</name>
        <dbReference type="ChEBI" id="CHEBI:18420"/>
    </cofactor>
</comment>
<evidence type="ECO:0000313" key="5">
    <source>
        <dbReference type="EMBL" id="EYD71362.1"/>
    </source>
</evidence>
<proteinExistence type="inferred from homology"/>
<gene>
    <name evidence="5" type="ORF">Lokhon_03010</name>
</gene>
<dbReference type="EMBL" id="APGJ01000007">
    <property type="protein sequence ID" value="EYD71362.1"/>
    <property type="molecule type" value="Genomic_DNA"/>
</dbReference>
<dbReference type="InterPro" id="IPR044651">
    <property type="entry name" value="OTSB-like"/>
</dbReference>
<dbReference type="InterPro" id="IPR023214">
    <property type="entry name" value="HAD_sf"/>
</dbReference>
<evidence type="ECO:0000256" key="2">
    <source>
        <dbReference type="ARBA" id="ARBA00008770"/>
    </source>
</evidence>
<evidence type="ECO:0000256" key="3">
    <source>
        <dbReference type="ARBA" id="ARBA00022801"/>
    </source>
</evidence>
<keyword evidence="6" id="KW-1185">Reference proteome</keyword>
<keyword evidence="3 4" id="KW-0378">Hydrolase</keyword>
<dbReference type="SUPFAM" id="SSF56784">
    <property type="entry name" value="HAD-like"/>
    <property type="match status" value="1"/>
</dbReference>